<accession>A0A060UVF3</accession>
<reference evidence="2" key="1">
    <citation type="submission" date="2014-03" db="EMBL/GenBank/DDBJ databases">
        <authorList>
            <person name="Genoscope - CEA"/>
        </authorList>
    </citation>
    <scope>NUCLEOTIDE SEQUENCE [LARGE SCALE GENOMIC DNA]</scope>
    <source>
        <strain evidence="2">CF27</strain>
    </source>
</reference>
<dbReference type="EMBL" id="CCCS020000001">
    <property type="protein sequence ID" value="CDQ12321.1"/>
    <property type="molecule type" value="Genomic_DNA"/>
</dbReference>
<evidence type="ECO:0000256" key="1">
    <source>
        <dbReference type="SAM" id="Phobius"/>
    </source>
</evidence>
<evidence type="ECO:0000313" key="2">
    <source>
        <dbReference type="EMBL" id="CDQ12321.1"/>
    </source>
</evidence>
<keyword evidence="1" id="KW-0472">Membrane</keyword>
<organism evidence="2">
    <name type="scientific">Acidithiobacillus ferrivorans</name>
    <dbReference type="NCBI Taxonomy" id="160808"/>
    <lineage>
        <taxon>Bacteria</taxon>
        <taxon>Pseudomonadati</taxon>
        <taxon>Pseudomonadota</taxon>
        <taxon>Acidithiobacillia</taxon>
        <taxon>Acidithiobacillales</taxon>
        <taxon>Acidithiobacillaceae</taxon>
        <taxon>Acidithiobacillus</taxon>
    </lineage>
</organism>
<feature type="transmembrane region" description="Helical" evidence="1">
    <location>
        <begin position="20"/>
        <end position="37"/>
    </location>
</feature>
<comment type="caution">
    <text evidence="2">The sequence shown here is derived from an EMBL/GenBank/DDBJ whole genome shotgun (WGS) entry which is preliminary data.</text>
</comment>
<reference evidence="2" key="2">
    <citation type="submission" date="2014-07" db="EMBL/GenBank/DDBJ databases">
        <title>Initial genome analysis of the psychrotolerant acidophile Acidithiobacillus ferrivorans CF27: insights into iron and sulfur oxidation pathways and into biofilm formation.</title>
        <authorList>
            <person name="Talla E."/>
            <person name="Hedrich S."/>
            <person name="Mangenot S."/>
            <person name="Ji B."/>
            <person name="Johnson D.B."/>
            <person name="Barbe V."/>
            <person name="Bonnefoy V."/>
        </authorList>
    </citation>
    <scope>NUCLEOTIDE SEQUENCE [LARGE SCALE GENOMIC DNA]</scope>
    <source>
        <strain evidence="2">CF27</strain>
    </source>
</reference>
<gene>
    <name evidence="2" type="ORF">AFERRI_10144</name>
</gene>
<dbReference type="AlphaFoldDB" id="A0A060UVF3"/>
<keyword evidence="1" id="KW-1133">Transmembrane helix</keyword>
<keyword evidence="1" id="KW-0812">Transmembrane</keyword>
<protein>
    <submittedName>
        <fullName evidence="2">Uncharacterized protein</fullName>
    </submittedName>
</protein>
<name>A0A060UVF3_9PROT</name>
<proteinExistence type="predicted"/>
<sequence>MIFPRPPFSESLSLLEFNRHMVVVVLVHALIVVYRLLRVKHRLAPRQNNLTVPDKCPLNIRSTTHEENHPPGHHPRLGLAGCATTPLSYQRYASTENLQACKTASACVKF</sequence>